<dbReference type="AlphaFoldDB" id="A0A9W8I6N5"/>
<protein>
    <submittedName>
        <fullName evidence="1">Uncharacterized protein</fullName>
    </submittedName>
</protein>
<gene>
    <name evidence="1" type="ORF">IWW36_004047</name>
</gene>
<dbReference type="Proteomes" id="UP001139887">
    <property type="component" value="Unassembled WGS sequence"/>
</dbReference>
<dbReference type="OrthoDB" id="5593273at2759"/>
<dbReference type="EMBL" id="JANBUW010000394">
    <property type="protein sequence ID" value="KAJ2847058.1"/>
    <property type="molecule type" value="Genomic_DNA"/>
</dbReference>
<sequence>MNHHTESTADNDALPTYEETLEAAPRKRYILKHPQLLSRTIHAIDVETNKLAYSKKMKGLSSSKMMFFKESNTVPVWSCKRERQGFELVFSRPNRQTMQHPPQHSPLDQPLLPPDEDEYSIHISENSSDIGNGIATETGVHLLDNKPVDDNREYIHRENDAPPPAYEESDPATEQQVRLTSTDPFPFAYDFTLPGSISDESSSAGSCQHRWLRNQEVKNPDIISPERPWSEFMCIEQSTGRMLAEVVHYSKKEPHLGTLIVNSDLEPDQHEFLVISALPVVEEYPVRHISALNFTESPP</sequence>
<proteinExistence type="predicted"/>
<evidence type="ECO:0000313" key="1">
    <source>
        <dbReference type="EMBL" id="KAJ2847058.1"/>
    </source>
</evidence>
<name>A0A9W8I6N5_9FUNG</name>
<evidence type="ECO:0000313" key="2">
    <source>
        <dbReference type="Proteomes" id="UP001139887"/>
    </source>
</evidence>
<organism evidence="1 2">
    <name type="scientific">Coemansia brasiliensis</name>
    <dbReference type="NCBI Taxonomy" id="2650707"/>
    <lineage>
        <taxon>Eukaryota</taxon>
        <taxon>Fungi</taxon>
        <taxon>Fungi incertae sedis</taxon>
        <taxon>Zoopagomycota</taxon>
        <taxon>Kickxellomycotina</taxon>
        <taxon>Kickxellomycetes</taxon>
        <taxon>Kickxellales</taxon>
        <taxon>Kickxellaceae</taxon>
        <taxon>Coemansia</taxon>
    </lineage>
</organism>
<keyword evidence="2" id="KW-1185">Reference proteome</keyword>
<reference evidence="1" key="1">
    <citation type="submission" date="2022-07" db="EMBL/GenBank/DDBJ databases">
        <title>Phylogenomic reconstructions and comparative analyses of Kickxellomycotina fungi.</title>
        <authorList>
            <person name="Reynolds N.K."/>
            <person name="Stajich J.E."/>
            <person name="Barry K."/>
            <person name="Grigoriev I.V."/>
            <person name="Crous P."/>
            <person name="Smith M.E."/>
        </authorList>
    </citation>
    <scope>NUCLEOTIDE SEQUENCE</scope>
    <source>
        <strain evidence="1">NRRL 1566</strain>
    </source>
</reference>
<accession>A0A9W8I6N5</accession>
<comment type="caution">
    <text evidence="1">The sequence shown here is derived from an EMBL/GenBank/DDBJ whole genome shotgun (WGS) entry which is preliminary data.</text>
</comment>